<dbReference type="InterPro" id="IPR016181">
    <property type="entry name" value="Acyl_CoA_acyltransferase"/>
</dbReference>
<dbReference type="CDD" id="cd04301">
    <property type="entry name" value="NAT_SF"/>
    <property type="match status" value="1"/>
</dbReference>
<evidence type="ECO:0000259" key="3">
    <source>
        <dbReference type="PROSITE" id="PS51186"/>
    </source>
</evidence>
<organism evidence="4 5">
    <name type="scientific">Alkalicoccus daliensis</name>
    <dbReference type="NCBI Taxonomy" id="745820"/>
    <lineage>
        <taxon>Bacteria</taxon>
        <taxon>Bacillati</taxon>
        <taxon>Bacillota</taxon>
        <taxon>Bacilli</taxon>
        <taxon>Bacillales</taxon>
        <taxon>Bacillaceae</taxon>
        <taxon>Alkalicoccus</taxon>
    </lineage>
</organism>
<evidence type="ECO:0000256" key="2">
    <source>
        <dbReference type="ARBA" id="ARBA00023315"/>
    </source>
</evidence>
<sequence length="155" mass="17919">MKYSELRLMSVPASERKFLLPYLLMADSSEDEVHRYLFDGEMFSISYENKTAGVILFTFPEKGEAEVRNMALDPAYRGKGIGKRILHVSMEQFKKRGLQRMIVGTANSSLENIAFYQKAGFRMFSVKKNYFSGYSGEIYENGIRTLDMLMFEKEL</sequence>
<dbReference type="EMBL" id="FNIL01000004">
    <property type="protein sequence ID" value="SDN86698.1"/>
    <property type="molecule type" value="Genomic_DNA"/>
</dbReference>
<dbReference type="Proteomes" id="UP000198778">
    <property type="component" value="Unassembled WGS sequence"/>
</dbReference>
<protein>
    <submittedName>
        <fullName evidence="4">Acetyltransferase (GNAT) family protein</fullName>
    </submittedName>
</protein>
<dbReference type="Gene3D" id="3.40.630.30">
    <property type="match status" value="1"/>
</dbReference>
<dbReference type="Pfam" id="PF00583">
    <property type="entry name" value="Acetyltransf_1"/>
    <property type="match status" value="1"/>
</dbReference>
<dbReference type="PROSITE" id="PS51186">
    <property type="entry name" value="GNAT"/>
    <property type="match status" value="1"/>
</dbReference>
<name>A0A1H0EWE6_9BACI</name>
<keyword evidence="2" id="KW-0012">Acyltransferase</keyword>
<reference evidence="5" key="1">
    <citation type="submission" date="2016-10" db="EMBL/GenBank/DDBJ databases">
        <authorList>
            <person name="Varghese N."/>
            <person name="Submissions S."/>
        </authorList>
    </citation>
    <scope>NUCLEOTIDE SEQUENCE [LARGE SCALE GENOMIC DNA]</scope>
    <source>
        <strain evidence="5">CGMCC 1.10369</strain>
    </source>
</reference>
<feature type="domain" description="N-acetyltransferase" evidence="3">
    <location>
        <begin position="6"/>
        <end position="153"/>
    </location>
</feature>
<proteinExistence type="predicted"/>
<keyword evidence="5" id="KW-1185">Reference proteome</keyword>
<dbReference type="AlphaFoldDB" id="A0A1H0EWE6"/>
<accession>A0A1H0EWE6</accession>
<dbReference type="InterPro" id="IPR050680">
    <property type="entry name" value="YpeA/RimI_acetyltransf"/>
</dbReference>
<evidence type="ECO:0000313" key="4">
    <source>
        <dbReference type="EMBL" id="SDN86698.1"/>
    </source>
</evidence>
<dbReference type="GO" id="GO:0016747">
    <property type="term" value="F:acyltransferase activity, transferring groups other than amino-acyl groups"/>
    <property type="evidence" value="ECO:0007669"/>
    <property type="project" value="InterPro"/>
</dbReference>
<dbReference type="InterPro" id="IPR000182">
    <property type="entry name" value="GNAT_dom"/>
</dbReference>
<dbReference type="RefSeq" id="WP_244516739.1">
    <property type="nucleotide sequence ID" value="NZ_FNIL01000004.1"/>
</dbReference>
<gene>
    <name evidence="4" type="ORF">SAMN04488053_10496</name>
</gene>
<dbReference type="PANTHER" id="PTHR43420">
    <property type="entry name" value="ACETYLTRANSFERASE"/>
    <property type="match status" value="1"/>
</dbReference>
<dbReference type="SUPFAM" id="SSF55729">
    <property type="entry name" value="Acyl-CoA N-acyltransferases (Nat)"/>
    <property type="match status" value="1"/>
</dbReference>
<evidence type="ECO:0000313" key="5">
    <source>
        <dbReference type="Proteomes" id="UP000198778"/>
    </source>
</evidence>
<keyword evidence="1 4" id="KW-0808">Transferase</keyword>
<evidence type="ECO:0000256" key="1">
    <source>
        <dbReference type="ARBA" id="ARBA00022679"/>
    </source>
</evidence>